<dbReference type="Gene3D" id="3.40.640.10">
    <property type="entry name" value="Type I PLP-dependent aspartate aminotransferase-like (Major domain)"/>
    <property type="match status" value="1"/>
</dbReference>
<proteinExistence type="inferred from homology"/>
<dbReference type="EMBL" id="FOQE01000035">
    <property type="protein sequence ID" value="SFH85002.1"/>
    <property type="molecule type" value="Genomic_DNA"/>
</dbReference>
<dbReference type="InterPro" id="IPR015421">
    <property type="entry name" value="PyrdxlP-dep_Trfase_major"/>
</dbReference>
<dbReference type="PANTHER" id="PTHR11601">
    <property type="entry name" value="CYSTEINE DESULFURYLASE FAMILY MEMBER"/>
    <property type="match status" value="1"/>
</dbReference>
<evidence type="ECO:0000256" key="8">
    <source>
        <dbReference type="ARBA" id="ARBA00023014"/>
    </source>
</evidence>
<feature type="domain" description="Aminotransferase class V" evidence="11">
    <location>
        <begin position="4"/>
        <end position="369"/>
    </location>
</feature>
<dbReference type="EC" id="2.8.1.7" evidence="3"/>
<dbReference type="InterPro" id="IPR015424">
    <property type="entry name" value="PyrdxlP-dep_Trfase"/>
</dbReference>
<dbReference type="InterPro" id="IPR015422">
    <property type="entry name" value="PyrdxlP-dep_Trfase_small"/>
</dbReference>
<evidence type="ECO:0000256" key="1">
    <source>
        <dbReference type="ARBA" id="ARBA00001933"/>
    </source>
</evidence>
<evidence type="ECO:0000256" key="2">
    <source>
        <dbReference type="ARBA" id="ARBA00006490"/>
    </source>
</evidence>
<keyword evidence="8" id="KW-0411">Iron-sulfur</keyword>
<evidence type="ECO:0000259" key="11">
    <source>
        <dbReference type="Pfam" id="PF00266"/>
    </source>
</evidence>
<protein>
    <recommendedName>
        <fullName evidence="3">cysteine desulfurase</fullName>
        <ecNumber evidence="3">2.8.1.7</ecNumber>
    </recommendedName>
</protein>
<dbReference type="Pfam" id="PF00266">
    <property type="entry name" value="Aminotran_5"/>
    <property type="match status" value="1"/>
</dbReference>
<keyword evidence="4" id="KW-0808">Transferase</keyword>
<dbReference type="GO" id="GO:0051536">
    <property type="term" value="F:iron-sulfur cluster binding"/>
    <property type="evidence" value="ECO:0007669"/>
    <property type="project" value="UniProtKB-KW"/>
</dbReference>
<dbReference type="AlphaFoldDB" id="A0A1I3DE10"/>
<dbReference type="Gene3D" id="1.10.260.50">
    <property type="match status" value="1"/>
</dbReference>
<accession>A0A1I3DE10</accession>
<comment type="catalytic activity">
    <reaction evidence="9">
        <text>(sulfur carrier)-H + L-cysteine = (sulfur carrier)-SH + L-alanine</text>
        <dbReference type="Rhea" id="RHEA:43892"/>
        <dbReference type="Rhea" id="RHEA-COMP:14737"/>
        <dbReference type="Rhea" id="RHEA-COMP:14739"/>
        <dbReference type="ChEBI" id="CHEBI:29917"/>
        <dbReference type="ChEBI" id="CHEBI:35235"/>
        <dbReference type="ChEBI" id="CHEBI:57972"/>
        <dbReference type="ChEBI" id="CHEBI:64428"/>
        <dbReference type="EC" id="2.8.1.7"/>
    </reaction>
</comment>
<dbReference type="Gene3D" id="3.90.1150.10">
    <property type="entry name" value="Aspartate Aminotransferase, domain 1"/>
    <property type="match status" value="1"/>
</dbReference>
<comment type="cofactor">
    <cofactor evidence="1 10">
        <name>pyridoxal 5'-phosphate</name>
        <dbReference type="ChEBI" id="CHEBI:597326"/>
    </cofactor>
</comment>
<organism evidence="12 13">
    <name type="scientific">Pisciglobus halotolerans</name>
    <dbReference type="NCBI Taxonomy" id="745365"/>
    <lineage>
        <taxon>Bacteria</taxon>
        <taxon>Bacillati</taxon>
        <taxon>Bacillota</taxon>
        <taxon>Bacilli</taxon>
        <taxon>Lactobacillales</taxon>
        <taxon>Carnobacteriaceae</taxon>
    </lineage>
</organism>
<evidence type="ECO:0000256" key="5">
    <source>
        <dbReference type="ARBA" id="ARBA00022723"/>
    </source>
</evidence>
<keyword evidence="7" id="KW-0408">Iron</keyword>
<dbReference type="InterPro" id="IPR016454">
    <property type="entry name" value="Cysteine_dSase"/>
</dbReference>
<name>A0A1I3DE10_9LACT</name>
<evidence type="ECO:0000313" key="13">
    <source>
        <dbReference type="Proteomes" id="UP000198668"/>
    </source>
</evidence>
<dbReference type="GO" id="GO:0046872">
    <property type="term" value="F:metal ion binding"/>
    <property type="evidence" value="ECO:0007669"/>
    <property type="project" value="UniProtKB-KW"/>
</dbReference>
<evidence type="ECO:0000256" key="4">
    <source>
        <dbReference type="ARBA" id="ARBA00022679"/>
    </source>
</evidence>
<dbReference type="Proteomes" id="UP000198668">
    <property type="component" value="Unassembled WGS sequence"/>
</dbReference>
<keyword evidence="13" id="KW-1185">Reference proteome</keyword>
<evidence type="ECO:0000256" key="7">
    <source>
        <dbReference type="ARBA" id="ARBA00023004"/>
    </source>
</evidence>
<dbReference type="PIRSF" id="PIRSF005572">
    <property type="entry name" value="NifS"/>
    <property type="match status" value="1"/>
</dbReference>
<dbReference type="PROSITE" id="PS00595">
    <property type="entry name" value="AA_TRANSFER_CLASS_5"/>
    <property type="match status" value="1"/>
</dbReference>
<dbReference type="RefSeq" id="WP_092093292.1">
    <property type="nucleotide sequence ID" value="NZ_FOQE01000035.1"/>
</dbReference>
<evidence type="ECO:0000256" key="6">
    <source>
        <dbReference type="ARBA" id="ARBA00022898"/>
    </source>
</evidence>
<comment type="similarity">
    <text evidence="2">Belongs to the class-V pyridoxal-phosphate-dependent aminotransferase family. NifS/IscS subfamily.</text>
</comment>
<keyword evidence="6" id="KW-0663">Pyridoxal phosphate</keyword>
<dbReference type="OrthoDB" id="9808002at2"/>
<evidence type="ECO:0000256" key="10">
    <source>
        <dbReference type="RuleBase" id="RU004504"/>
    </source>
</evidence>
<dbReference type="FunFam" id="3.40.640.10:FF:000084">
    <property type="entry name" value="IscS-like cysteine desulfurase"/>
    <property type="match status" value="1"/>
</dbReference>
<dbReference type="InterPro" id="IPR000192">
    <property type="entry name" value="Aminotrans_V_dom"/>
</dbReference>
<dbReference type="SUPFAM" id="SSF53383">
    <property type="entry name" value="PLP-dependent transferases"/>
    <property type="match status" value="1"/>
</dbReference>
<evidence type="ECO:0000256" key="3">
    <source>
        <dbReference type="ARBA" id="ARBA00012239"/>
    </source>
</evidence>
<gene>
    <name evidence="12" type="ORF">SAMN04489868_1357</name>
</gene>
<keyword evidence="5" id="KW-0479">Metal-binding</keyword>
<dbReference type="InterPro" id="IPR020578">
    <property type="entry name" value="Aminotrans_V_PyrdxlP_BS"/>
</dbReference>
<dbReference type="PANTHER" id="PTHR11601:SF34">
    <property type="entry name" value="CYSTEINE DESULFURASE"/>
    <property type="match status" value="1"/>
</dbReference>
<sequence>MERIYLDHAATSPVHPEVAELTYDMMKKHFGNASSIHGFGRDSRRILDQSRIVFAKSINAKTSEITITSGGSESDNTAIIETALSRKEIGKHLITTAVEHHAVLKPMEYLEELGFEVTYLPVDETGKVDPADVKAALRKDTILVSIMYANNEVGTLMDIGTIGKIIKESDSAAYFHTDAVQAYGSEDIDVKRDHIDLLSVSAHKINGPKGIGFLYINEDIHLPSLIRGGEQEMKRRAGTENIPAIAGFKKAVEIMEADRSARLSSFEKMRVFLLEQLEKAGVDFELNGSPDQHLEHIISLWTKGVSAEQLIVSLDLVGIALSAGSACTAGNIDPSHVLIAMFGSDSPRIAETIRISFGLGTTMEQIEILVEELGKAVRRLKKT</sequence>
<dbReference type="GO" id="GO:0031071">
    <property type="term" value="F:cysteine desulfurase activity"/>
    <property type="evidence" value="ECO:0007669"/>
    <property type="project" value="UniProtKB-EC"/>
</dbReference>
<evidence type="ECO:0000313" key="12">
    <source>
        <dbReference type="EMBL" id="SFH85002.1"/>
    </source>
</evidence>
<evidence type="ECO:0000256" key="9">
    <source>
        <dbReference type="ARBA" id="ARBA00050776"/>
    </source>
</evidence>
<reference evidence="12 13" key="1">
    <citation type="submission" date="2016-10" db="EMBL/GenBank/DDBJ databases">
        <authorList>
            <person name="de Groot N.N."/>
        </authorList>
    </citation>
    <scope>NUCLEOTIDE SEQUENCE [LARGE SCALE GENOMIC DNA]</scope>
    <source>
        <strain evidence="12 13">DSM 27630</strain>
    </source>
</reference>